<accession>A0A401U365</accession>
<dbReference type="AlphaFoldDB" id="A0A401U365"/>
<evidence type="ECO:0000256" key="1">
    <source>
        <dbReference type="SAM" id="MobiDB-lite"/>
    </source>
</evidence>
<keyword evidence="3" id="KW-1185">Reference proteome</keyword>
<reference evidence="2 3" key="1">
    <citation type="journal article" date="2018" name="Nat. Ecol. Evol.">
        <title>Shark genomes provide insights into elasmobranch evolution and the origin of vertebrates.</title>
        <authorList>
            <person name="Hara Y"/>
            <person name="Yamaguchi K"/>
            <person name="Onimaru K"/>
            <person name="Kadota M"/>
            <person name="Koyanagi M"/>
            <person name="Keeley SD"/>
            <person name="Tatsumi K"/>
            <person name="Tanaka K"/>
            <person name="Motone F"/>
            <person name="Kageyama Y"/>
            <person name="Nozu R"/>
            <person name="Adachi N"/>
            <person name="Nishimura O"/>
            <person name="Nakagawa R"/>
            <person name="Tanegashima C"/>
            <person name="Kiyatake I"/>
            <person name="Matsumoto R"/>
            <person name="Murakumo K"/>
            <person name="Nishida K"/>
            <person name="Terakita A"/>
            <person name="Kuratani S"/>
            <person name="Sato K"/>
            <person name="Hyodo S Kuraku.S."/>
        </authorList>
    </citation>
    <scope>NUCLEOTIDE SEQUENCE [LARGE SCALE GENOMIC DNA]</scope>
</reference>
<name>A0A401U365_CHIPU</name>
<proteinExistence type="predicted"/>
<feature type="region of interest" description="Disordered" evidence="1">
    <location>
        <begin position="1"/>
        <end position="33"/>
    </location>
</feature>
<gene>
    <name evidence="2" type="ORF">chiPu_0033513</name>
</gene>
<dbReference type="Proteomes" id="UP000287033">
    <property type="component" value="Unassembled WGS sequence"/>
</dbReference>
<protein>
    <submittedName>
        <fullName evidence="2">Uncharacterized protein</fullName>
    </submittedName>
</protein>
<organism evidence="2 3">
    <name type="scientific">Chiloscyllium punctatum</name>
    <name type="common">Brownbanded bambooshark</name>
    <name type="synonym">Hemiscyllium punctatum</name>
    <dbReference type="NCBI Taxonomy" id="137246"/>
    <lineage>
        <taxon>Eukaryota</taxon>
        <taxon>Metazoa</taxon>
        <taxon>Chordata</taxon>
        <taxon>Craniata</taxon>
        <taxon>Vertebrata</taxon>
        <taxon>Chondrichthyes</taxon>
        <taxon>Elasmobranchii</taxon>
        <taxon>Galeomorphii</taxon>
        <taxon>Galeoidea</taxon>
        <taxon>Orectolobiformes</taxon>
        <taxon>Hemiscylliidae</taxon>
        <taxon>Chiloscyllium</taxon>
    </lineage>
</organism>
<dbReference type="EMBL" id="BEZZ01264606">
    <property type="protein sequence ID" value="GCC49337.1"/>
    <property type="molecule type" value="Genomic_DNA"/>
</dbReference>
<comment type="caution">
    <text evidence="2">The sequence shown here is derived from an EMBL/GenBank/DDBJ whole genome shotgun (WGS) entry which is preliminary data.</text>
</comment>
<evidence type="ECO:0000313" key="2">
    <source>
        <dbReference type="EMBL" id="GCC49337.1"/>
    </source>
</evidence>
<sequence>MSAVRPAHTLSAEPQTHEDAMLQEEAGEPEGPPLILLPSTLPTHSNTTTTLRIVTDPKPRAIGQLTPSLPGSAVAHGNRLGLRPGGQPAQLLPLGHNTLVSLEGMYAGQGRL</sequence>
<evidence type="ECO:0000313" key="3">
    <source>
        <dbReference type="Proteomes" id="UP000287033"/>
    </source>
</evidence>